<gene>
    <name evidence="1" type="ORF">STAS_20370</name>
</gene>
<evidence type="ECO:0000313" key="1">
    <source>
        <dbReference type="EMBL" id="GER43513.1"/>
    </source>
</evidence>
<evidence type="ECO:0000313" key="2">
    <source>
        <dbReference type="Proteomes" id="UP000325081"/>
    </source>
</evidence>
<accession>A0A5A7QDX0</accession>
<proteinExistence type="predicted"/>
<dbReference type="EMBL" id="BKCP01006626">
    <property type="protein sequence ID" value="GER43513.1"/>
    <property type="molecule type" value="Genomic_DNA"/>
</dbReference>
<sequence length="146" mass="16170">MLTEYNGDFLVGFLERVRLVFLGEDDDGPVERGPEPRDVGVPEKGSALAHYREIVNIALPSLDRALGYVRRPIGPSTAKLPNSVPVGNIVGDIIGDFYKQTVAFSCNDGRSREFTVHGDYALRVAKSSHVLCRDLQEIKCTTRHEN</sequence>
<organism evidence="1 2">
    <name type="scientific">Striga asiatica</name>
    <name type="common">Asiatic witchweed</name>
    <name type="synonym">Buchnera asiatica</name>
    <dbReference type="NCBI Taxonomy" id="4170"/>
    <lineage>
        <taxon>Eukaryota</taxon>
        <taxon>Viridiplantae</taxon>
        <taxon>Streptophyta</taxon>
        <taxon>Embryophyta</taxon>
        <taxon>Tracheophyta</taxon>
        <taxon>Spermatophyta</taxon>
        <taxon>Magnoliopsida</taxon>
        <taxon>eudicotyledons</taxon>
        <taxon>Gunneridae</taxon>
        <taxon>Pentapetalae</taxon>
        <taxon>asterids</taxon>
        <taxon>lamiids</taxon>
        <taxon>Lamiales</taxon>
        <taxon>Orobanchaceae</taxon>
        <taxon>Buchnereae</taxon>
        <taxon>Striga</taxon>
    </lineage>
</organism>
<name>A0A5A7QDX0_STRAF</name>
<reference evidence="2" key="1">
    <citation type="journal article" date="2019" name="Curr. Biol.">
        <title>Genome Sequence of Striga asiatica Provides Insight into the Evolution of Plant Parasitism.</title>
        <authorList>
            <person name="Yoshida S."/>
            <person name="Kim S."/>
            <person name="Wafula E.K."/>
            <person name="Tanskanen J."/>
            <person name="Kim Y.M."/>
            <person name="Honaas L."/>
            <person name="Yang Z."/>
            <person name="Spallek T."/>
            <person name="Conn C.E."/>
            <person name="Ichihashi Y."/>
            <person name="Cheong K."/>
            <person name="Cui S."/>
            <person name="Der J.P."/>
            <person name="Gundlach H."/>
            <person name="Jiao Y."/>
            <person name="Hori C."/>
            <person name="Ishida J.K."/>
            <person name="Kasahara H."/>
            <person name="Kiba T."/>
            <person name="Kim M.S."/>
            <person name="Koo N."/>
            <person name="Laohavisit A."/>
            <person name="Lee Y.H."/>
            <person name="Lumba S."/>
            <person name="McCourt P."/>
            <person name="Mortimer J.C."/>
            <person name="Mutuku J.M."/>
            <person name="Nomura T."/>
            <person name="Sasaki-Sekimoto Y."/>
            <person name="Seto Y."/>
            <person name="Wang Y."/>
            <person name="Wakatake T."/>
            <person name="Sakakibara H."/>
            <person name="Demura T."/>
            <person name="Yamaguchi S."/>
            <person name="Yoneyama K."/>
            <person name="Manabe R.I."/>
            <person name="Nelson D.C."/>
            <person name="Schulman A.H."/>
            <person name="Timko M.P."/>
            <person name="dePamphilis C.W."/>
            <person name="Choi D."/>
            <person name="Shirasu K."/>
        </authorList>
    </citation>
    <scope>NUCLEOTIDE SEQUENCE [LARGE SCALE GENOMIC DNA]</scope>
    <source>
        <strain evidence="2">cv. UVA1</strain>
    </source>
</reference>
<keyword evidence="2" id="KW-1185">Reference proteome</keyword>
<protein>
    <submittedName>
        <fullName evidence="1">Uroporphyrinogen decarboxylase</fullName>
    </submittedName>
</protein>
<dbReference type="Proteomes" id="UP000325081">
    <property type="component" value="Unassembled WGS sequence"/>
</dbReference>
<dbReference type="AlphaFoldDB" id="A0A5A7QDX0"/>
<comment type="caution">
    <text evidence="1">The sequence shown here is derived from an EMBL/GenBank/DDBJ whole genome shotgun (WGS) entry which is preliminary data.</text>
</comment>